<dbReference type="GO" id="GO:0005829">
    <property type="term" value="C:cytosol"/>
    <property type="evidence" value="ECO:0007669"/>
    <property type="project" value="TreeGrafter"/>
</dbReference>
<protein>
    <submittedName>
        <fullName evidence="2">Phenylacetate-CoA oxygenase, PaaG subunit protein</fullName>
    </submittedName>
</protein>
<evidence type="ECO:0000313" key="3">
    <source>
        <dbReference type="Proteomes" id="UP000028725"/>
    </source>
</evidence>
<dbReference type="InterPro" id="IPR012347">
    <property type="entry name" value="Ferritin-like"/>
</dbReference>
<sequence>MEANVRTEEEFVAYIQAGGVVEASDWMPEAYRRAVIRFIEMHANSEYMGALLERDWIARAPTLERRIAITAKVQDEVGHAQHLYCVLEDLGRSRAEVLRDLSAGRARYNSFFHYPTRSWADCGIIAWLSDAASIIAQKALLKTSYGPYRRILPKICWEEAFHVVHGREIILTLMEGTQQQREMVQEALTRWWPPLLYFHGPPTPPEKDADLMRWKLKGRANEEMRQEFLGIYVPRLQKMGLTLPDPQLRFDTETQRWKYTEPDWEWVRQVGRGHGPASQEQLETRRRAMEENRWVAETLQSPPEPEVSLS</sequence>
<dbReference type="PANTHER" id="PTHR30458:SF2">
    <property type="entry name" value="1,2-PHENYLACETYL-COA EPOXIDASE, SUBUNIT A"/>
    <property type="match status" value="1"/>
</dbReference>
<dbReference type="NCBIfam" id="TIGR02156">
    <property type="entry name" value="PA_CoA_Oxy1"/>
    <property type="match status" value="1"/>
</dbReference>
<organism evidence="2 3">
    <name type="scientific">Hyalangium minutum</name>
    <dbReference type="NCBI Taxonomy" id="394096"/>
    <lineage>
        <taxon>Bacteria</taxon>
        <taxon>Pseudomonadati</taxon>
        <taxon>Myxococcota</taxon>
        <taxon>Myxococcia</taxon>
        <taxon>Myxococcales</taxon>
        <taxon>Cystobacterineae</taxon>
        <taxon>Archangiaceae</taxon>
        <taxon>Hyalangium</taxon>
    </lineage>
</organism>
<dbReference type="Gene3D" id="1.20.1260.10">
    <property type="match status" value="1"/>
</dbReference>
<dbReference type="EMBL" id="JMCB01000004">
    <property type="protein sequence ID" value="KFE69515.1"/>
    <property type="molecule type" value="Genomic_DNA"/>
</dbReference>
<comment type="caution">
    <text evidence="2">The sequence shown here is derived from an EMBL/GenBank/DDBJ whole genome shotgun (WGS) entry which is preliminary data.</text>
</comment>
<dbReference type="InterPro" id="IPR011881">
    <property type="entry name" value="PaaA"/>
</dbReference>
<evidence type="ECO:0000256" key="1">
    <source>
        <dbReference type="SAM" id="MobiDB-lite"/>
    </source>
</evidence>
<accession>A0A085WPA2</accession>
<reference evidence="2 3" key="1">
    <citation type="submission" date="2014-04" db="EMBL/GenBank/DDBJ databases">
        <title>Genome assembly of Hyalangium minutum DSM 14724.</title>
        <authorList>
            <person name="Sharma G."/>
            <person name="Subramanian S."/>
        </authorList>
    </citation>
    <scope>NUCLEOTIDE SEQUENCE [LARGE SCALE GENOMIC DNA]</scope>
    <source>
        <strain evidence="2 3">DSM 14724</strain>
    </source>
</reference>
<keyword evidence="3" id="KW-1185">Reference proteome</keyword>
<dbReference type="SUPFAM" id="SSF47240">
    <property type="entry name" value="Ferritin-like"/>
    <property type="match status" value="1"/>
</dbReference>
<dbReference type="AlphaFoldDB" id="A0A085WPA2"/>
<gene>
    <name evidence="2" type="ORF">DB31_6490</name>
</gene>
<dbReference type="RefSeq" id="WP_044186779.1">
    <property type="nucleotide sequence ID" value="NZ_JMCB01000004.1"/>
</dbReference>
<dbReference type="Proteomes" id="UP000028725">
    <property type="component" value="Unassembled WGS sequence"/>
</dbReference>
<dbReference type="PANTHER" id="PTHR30458">
    <property type="entry name" value="PHENYLACETIC ACID DEGRADATION PROTEIN PAA"/>
    <property type="match status" value="1"/>
</dbReference>
<dbReference type="OrthoDB" id="5292502at2"/>
<dbReference type="Pfam" id="PF05138">
    <property type="entry name" value="PaaA_PaaC"/>
    <property type="match status" value="1"/>
</dbReference>
<dbReference type="InterPro" id="IPR007814">
    <property type="entry name" value="PaaA_PaaC"/>
</dbReference>
<dbReference type="GO" id="GO:0097266">
    <property type="term" value="F:phenylacetyl-CoA 1,2-epoxidase activity"/>
    <property type="evidence" value="ECO:0007669"/>
    <property type="project" value="InterPro"/>
</dbReference>
<proteinExistence type="predicted"/>
<evidence type="ECO:0000313" key="2">
    <source>
        <dbReference type="EMBL" id="KFE69515.1"/>
    </source>
</evidence>
<dbReference type="InterPro" id="IPR052703">
    <property type="entry name" value="Aromatic_CoA_ox/epox"/>
</dbReference>
<dbReference type="InterPro" id="IPR009078">
    <property type="entry name" value="Ferritin-like_SF"/>
</dbReference>
<dbReference type="STRING" id="394096.DB31_6490"/>
<feature type="compositionally biased region" description="Basic and acidic residues" evidence="1">
    <location>
        <begin position="282"/>
        <end position="294"/>
    </location>
</feature>
<feature type="region of interest" description="Disordered" evidence="1">
    <location>
        <begin position="271"/>
        <end position="310"/>
    </location>
</feature>
<name>A0A085WPA2_9BACT</name>
<dbReference type="GO" id="GO:0010124">
    <property type="term" value="P:phenylacetate catabolic process"/>
    <property type="evidence" value="ECO:0007669"/>
    <property type="project" value="InterPro"/>
</dbReference>